<dbReference type="GO" id="GO:0000435">
    <property type="term" value="P:positive regulation of transcription from RNA polymerase II promoter by galactose"/>
    <property type="evidence" value="ECO:0007669"/>
    <property type="project" value="TreeGrafter"/>
</dbReference>
<evidence type="ECO:0000256" key="4">
    <source>
        <dbReference type="ARBA" id="ARBA00023242"/>
    </source>
</evidence>
<gene>
    <name evidence="6" type="ORF">B0T19DRAFT_457818</name>
</gene>
<dbReference type="PANTHER" id="PTHR47424:SF3">
    <property type="entry name" value="REGULATORY PROTEIN GAL4"/>
    <property type="match status" value="1"/>
</dbReference>
<keyword evidence="5" id="KW-1133">Transmembrane helix</keyword>
<dbReference type="GO" id="GO:0000978">
    <property type="term" value="F:RNA polymerase II cis-regulatory region sequence-specific DNA binding"/>
    <property type="evidence" value="ECO:0007669"/>
    <property type="project" value="TreeGrafter"/>
</dbReference>
<keyword evidence="3" id="KW-0804">Transcription</keyword>
<keyword evidence="2" id="KW-0238">DNA-binding</keyword>
<reference evidence="6" key="1">
    <citation type="journal article" date="2023" name="Mol. Phylogenet. Evol.">
        <title>Genome-scale phylogeny and comparative genomics of the fungal order Sordariales.</title>
        <authorList>
            <person name="Hensen N."/>
            <person name="Bonometti L."/>
            <person name="Westerberg I."/>
            <person name="Brannstrom I.O."/>
            <person name="Guillou S."/>
            <person name="Cros-Aarteil S."/>
            <person name="Calhoun S."/>
            <person name="Haridas S."/>
            <person name="Kuo A."/>
            <person name="Mondo S."/>
            <person name="Pangilinan J."/>
            <person name="Riley R."/>
            <person name="LaButti K."/>
            <person name="Andreopoulos B."/>
            <person name="Lipzen A."/>
            <person name="Chen C."/>
            <person name="Yan M."/>
            <person name="Daum C."/>
            <person name="Ng V."/>
            <person name="Clum A."/>
            <person name="Steindorff A."/>
            <person name="Ohm R.A."/>
            <person name="Martin F."/>
            <person name="Silar P."/>
            <person name="Natvig D.O."/>
            <person name="Lalanne C."/>
            <person name="Gautier V."/>
            <person name="Ament-Velasquez S.L."/>
            <person name="Kruys A."/>
            <person name="Hutchinson M.I."/>
            <person name="Powell A.J."/>
            <person name="Barry K."/>
            <person name="Miller A.N."/>
            <person name="Grigoriev I.V."/>
            <person name="Debuchy R."/>
            <person name="Gladieux P."/>
            <person name="Hiltunen Thoren M."/>
            <person name="Johannesson H."/>
        </authorList>
    </citation>
    <scope>NUCLEOTIDE SEQUENCE</scope>
    <source>
        <strain evidence="6">SMH4131-1</strain>
    </source>
</reference>
<evidence type="ECO:0000313" key="6">
    <source>
        <dbReference type="EMBL" id="KAK3332833.1"/>
    </source>
</evidence>
<keyword evidence="5" id="KW-0812">Transmembrane</keyword>
<evidence type="ECO:0000256" key="3">
    <source>
        <dbReference type="ARBA" id="ARBA00023163"/>
    </source>
</evidence>
<reference evidence="6" key="2">
    <citation type="submission" date="2023-06" db="EMBL/GenBank/DDBJ databases">
        <authorList>
            <consortium name="Lawrence Berkeley National Laboratory"/>
            <person name="Haridas S."/>
            <person name="Hensen N."/>
            <person name="Bonometti L."/>
            <person name="Westerberg I."/>
            <person name="Brannstrom I.O."/>
            <person name="Guillou S."/>
            <person name="Cros-Aarteil S."/>
            <person name="Calhoun S."/>
            <person name="Kuo A."/>
            <person name="Mondo S."/>
            <person name="Pangilinan J."/>
            <person name="Riley R."/>
            <person name="Labutti K."/>
            <person name="Andreopoulos B."/>
            <person name="Lipzen A."/>
            <person name="Chen C."/>
            <person name="Yanf M."/>
            <person name="Daum C."/>
            <person name="Ng V."/>
            <person name="Clum A."/>
            <person name="Steindorff A."/>
            <person name="Ohm R."/>
            <person name="Martin F."/>
            <person name="Silar P."/>
            <person name="Natvig D."/>
            <person name="Lalanne C."/>
            <person name="Gautier V."/>
            <person name="Ament-Velasquez S.L."/>
            <person name="Kruys A."/>
            <person name="Hutchinson M.I."/>
            <person name="Powell A.J."/>
            <person name="Barry K."/>
            <person name="Miller A.N."/>
            <person name="Grigoriev I.V."/>
            <person name="Debuchy R."/>
            <person name="Gladieux P."/>
            <person name="Thoren M.H."/>
            <person name="Johannesson H."/>
        </authorList>
    </citation>
    <scope>NUCLEOTIDE SEQUENCE</scope>
    <source>
        <strain evidence="6">SMH4131-1</strain>
    </source>
</reference>
<feature type="transmembrane region" description="Helical" evidence="5">
    <location>
        <begin position="459"/>
        <end position="480"/>
    </location>
</feature>
<evidence type="ECO:0000256" key="1">
    <source>
        <dbReference type="ARBA" id="ARBA00023015"/>
    </source>
</evidence>
<keyword evidence="4" id="KW-0539">Nucleus</keyword>
<protein>
    <recommendedName>
        <fullName evidence="8">Transcription factor domain-containing protein</fullName>
    </recommendedName>
</protein>
<dbReference type="PANTHER" id="PTHR47424">
    <property type="entry name" value="REGULATORY PROTEIN GAL4"/>
    <property type="match status" value="1"/>
</dbReference>
<evidence type="ECO:0008006" key="8">
    <source>
        <dbReference type="Google" id="ProtNLM"/>
    </source>
</evidence>
<proteinExistence type="predicted"/>
<keyword evidence="5" id="KW-0472">Membrane</keyword>
<dbReference type="InterPro" id="IPR051127">
    <property type="entry name" value="Fungal_SecMet_Regulators"/>
</dbReference>
<dbReference type="Proteomes" id="UP001286456">
    <property type="component" value="Unassembled WGS sequence"/>
</dbReference>
<dbReference type="AlphaFoldDB" id="A0AAE0IX11"/>
<comment type="caution">
    <text evidence="6">The sequence shown here is derived from an EMBL/GenBank/DDBJ whole genome shotgun (WGS) entry which is preliminary data.</text>
</comment>
<evidence type="ECO:0000256" key="2">
    <source>
        <dbReference type="ARBA" id="ARBA00023125"/>
    </source>
</evidence>
<name>A0AAE0IX11_9PEZI</name>
<keyword evidence="7" id="KW-1185">Reference proteome</keyword>
<sequence length="597" mass="66189">MAQMKKNISFPARLGPSSNVAFLRFIVRAIGHPATHEARDHPVTDNPAEQVEDGSYTFLRRPPCPESFSAEGQHGSREPVEPFALPPTLEAEQLLKQYFATVNLMIPCIHEDSFRSTWAKARSEGSRTMSRPWLGVFNMTLALASNVMTPTSPPRERAMQSNMYFERAMELARAEMLGRPSVELVQLFLLMEIYLEGSKNLSQLDREVRRRLWYWCVINDRQVFSATTASHTFGNHGMRLSSTNTSPTRWLSVTYGRPPLISISHINPEPTLNLAFSNVPSGITTSSLAFFDAIMSITHIMGDVLDRIYDQNLGFRPPIPTSEALNHISQILWRLAQWQDNLPDYLKVISASDASASETVPPTLETTRLRVLLSLRYFGARILVLRPAVIQFFDLTPPQPSSASSAAASGESNAQSRLLRSSGAVLLADMVRTCGDVLHISRNIILAALRESNQNLLGAWWFSCYYTFNAALALLGVLAIKRMPAYTAELSTCSSVAELRVLLDTALEILRDLDKGGNKTILRCRDTLAQLLTAFDSAGQVSGTMHPSFSFSPSNAWALQLMEPGLFGSELASMCNFASEGFDVAGNLHLLNHNRGF</sequence>
<dbReference type="CDD" id="cd12148">
    <property type="entry name" value="fungal_TF_MHR"/>
    <property type="match status" value="1"/>
</dbReference>
<organism evidence="6 7">
    <name type="scientific">Cercophora scortea</name>
    <dbReference type="NCBI Taxonomy" id="314031"/>
    <lineage>
        <taxon>Eukaryota</taxon>
        <taxon>Fungi</taxon>
        <taxon>Dikarya</taxon>
        <taxon>Ascomycota</taxon>
        <taxon>Pezizomycotina</taxon>
        <taxon>Sordariomycetes</taxon>
        <taxon>Sordariomycetidae</taxon>
        <taxon>Sordariales</taxon>
        <taxon>Lasiosphaeriaceae</taxon>
        <taxon>Cercophora</taxon>
    </lineage>
</organism>
<evidence type="ECO:0000256" key="5">
    <source>
        <dbReference type="SAM" id="Phobius"/>
    </source>
</evidence>
<evidence type="ECO:0000313" key="7">
    <source>
        <dbReference type="Proteomes" id="UP001286456"/>
    </source>
</evidence>
<keyword evidence="1" id="KW-0805">Transcription regulation</keyword>
<dbReference type="GO" id="GO:0000981">
    <property type="term" value="F:DNA-binding transcription factor activity, RNA polymerase II-specific"/>
    <property type="evidence" value="ECO:0007669"/>
    <property type="project" value="TreeGrafter"/>
</dbReference>
<accession>A0AAE0IX11</accession>
<dbReference type="EMBL" id="JAUEPO010000002">
    <property type="protein sequence ID" value="KAK3332833.1"/>
    <property type="molecule type" value="Genomic_DNA"/>
</dbReference>
<dbReference type="GO" id="GO:0005634">
    <property type="term" value="C:nucleus"/>
    <property type="evidence" value="ECO:0007669"/>
    <property type="project" value="TreeGrafter"/>
</dbReference>